<evidence type="ECO:0000313" key="2">
    <source>
        <dbReference type="EMBL" id="SEL73840.1"/>
    </source>
</evidence>
<dbReference type="OrthoDB" id="9154118at2"/>
<dbReference type="EMBL" id="FOAG01000007">
    <property type="protein sequence ID" value="SEL73840.1"/>
    <property type="molecule type" value="Genomic_DNA"/>
</dbReference>
<dbReference type="STRING" id="1287727.SAMN05443999_107182"/>
<reference evidence="2 3" key="1">
    <citation type="submission" date="2016-10" db="EMBL/GenBank/DDBJ databases">
        <authorList>
            <person name="de Groot N.N."/>
        </authorList>
    </citation>
    <scope>NUCLEOTIDE SEQUENCE [LARGE SCALE GENOMIC DNA]</scope>
    <source>
        <strain evidence="2 3">DSM 100674</strain>
    </source>
</reference>
<protein>
    <submittedName>
        <fullName evidence="2">Uncharacterized protein</fullName>
    </submittedName>
</protein>
<dbReference type="AlphaFoldDB" id="A0A1H7SMG4"/>
<dbReference type="RefSeq" id="WP_093037255.1">
    <property type="nucleotide sequence ID" value="NZ_FOAG01000007.1"/>
</dbReference>
<dbReference type="InterPro" id="IPR044020">
    <property type="entry name" value="DUF5676"/>
</dbReference>
<feature type="transmembrane region" description="Helical" evidence="1">
    <location>
        <begin position="44"/>
        <end position="65"/>
    </location>
</feature>
<dbReference type="Pfam" id="PF18926">
    <property type="entry name" value="DUF5676"/>
    <property type="match status" value="1"/>
</dbReference>
<keyword evidence="3" id="KW-1185">Reference proteome</keyword>
<evidence type="ECO:0000313" key="3">
    <source>
        <dbReference type="Proteomes" id="UP000199582"/>
    </source>
</evidence>
<keyword evidence="1" id="KW-0472">Membrane</keyword>
<keyword evidence="1" id="KW-1133">Transmembrane helix</keyword>
<proteinExistence type="predicted"/>
<dbReference type="Proteomes" id="UP000199582">
    <property type="component" value="Unassembled WGS sequence"/>
</dbReference>
<feature type="transmembrane region" description="Helical" evidence="1">
    <location>
        <begin position="77"/>
        <end position="94"/>
    </location>
</feature>
<organism evidence="2 3">
    <name type="scientific">Roseovarius azorensis</name>
    <dbReference type="NCBI Taxonomy" id="1287727"/>
    <lineage>
        <taxon>Bacteria</taxon>
        <taxon>Pseudomonadati</taxon>
        <taxon>Pseudomonadota</taxon>
        <taxon>Alphaproteobacteria</taxon>
        <taxon>Rhodobacterales</taxon>
        <taxon>Roseobacteraceae</taxon>
        <taxon>Roseovarius</taxon>
    </lineage>
</organism>
<gene>
    <name evidence="2" type="ORF">SAMN05443999_107182</name>
</gene>
<keyword evidence="1" id="KW-0812">Transmembrane</keyword>
<evidence type="ECO:0000256" key="1">
    <source>
        <dbReference type="SAM" id="Phobius"/>
    </source>
</evidence>
<sequence>MMPIIYFTTVAAILFLALRMMCGACVMGGNTETGRAHLPIMPLGWALSLFLALTYVVCVVFDLIFPGYAMYEVWSGLLPGFIWLTPVGFIIGLVESFLYGWYAALIFGGLFNAISGRGAEA</sequence>
<accession>A0A1H7SMG4</accession>
<name>A0A1H7SMG4_9RHOB</name>